<comment type="caution">
    <text evidence="2">The sequence shown here is derived from an EMBL/GenBank/DDBJ whole genome shotgun (WGS) entry which is preliminary data.</text>
</comment>
<dbReference type="InterPro" id="IPR016181">
    <property type="entry name" value="Acyl_CoA_acyltransferase"/>
</dbReference>
<keyword evidence="3" id="KW-1185">Reference proteome</keyword>
<sequence>MNSEVTIRKAVENDAEQIIQHTKKVLKENPDVFATTLEEYNMSVKEEKKWIKLVKKQGLLIVAEVNGTIIGMLDFELSPRKKFCHQGSFGMSIQEAFTNKGIGGLLIKTLLAWAEKDNRVEKVSLEVFSNNRRAIHVYKKYGFTEEGIRKKHVKSGPGEYLDVILMSRFV</sequence>
<feature type="domain" description="N-acetyltransferase" evidence="1">
    <location>
        <begin position="5"/>
        <end position="170"/>
    </location>
</feature>
<protein>
    <submittedName>
        <fullName evidence="2">GNAT family N-acetyltransferase</fullName>
    </submittedName>
</protein>
<dbReference type="PANTHER" id="PTHR43328">
    <property type="entry name" value="ACETYLTRANSFERASE-RELATED"/>
    <property type="match status" value="1"/>
</dbReference>
<dbReference type="CDD" id="cd04301">
    <property type="entry name" value="NAT_SF"/>
    <property type="match status" value="1"/>
</dbReference>
<evidence type="ECO:0000313" key="2">
    <source>
        <dbReference type="EMBL" id="MBA4602651.1"/>
    </source>
</evidence>
<dbReference type="SUPFAM" id="SSF55729">
    <property type="entry name" value="Acyl-CoA N-acyltransferases (Nat)"/>
    <property type="match status" value="1"/>
</dbReference>
<dbReference type="Proteomes" id="UP000538292">
    <property type="component" value="Unassembled WGS sequence"/>
</dbReference>
<dbReference type="InterPro" id="IPR000182">
    <property type="entry name" value="GNAT_dom"/>
</dbReference>
<dbReference type="EMBL" id="JACEOL010000033">
    <property type="protein sequence ID" value="MBA4602651.1"/>
    <property type="molecule type" value="Genomic_DNA"/>
</dbReference>
<gene>
    <name evidence="2" type="ORF">H2C83_10070</name>
</gene>
<evidence type="ECO:0000259" key="1">
    <source>
        <dbReference type="PROSITE" id="PS51186"/>
    </source>
</evidence>
<dbReference type="Gene3D" id="3.40.630.30">
    <property type="match status" value="1"/>
</dbReference>
<dbReference type="AlphaFoldDB" id="A0A7W1XT26"/>
<name>A0A7W1XT26_9BACL</name>
<keyword evidence="2" id="KW-0808">Transferase</keyword>
<reference evidence="2 3" key="1">
    <citation type="submission" date="2020-07" db="EMBL/GenBank/DDBJ databases">
        <title>Thermoactinomyces phylogeny.</title>
        <authorList>
            <person name="Dunlap C."/>
        </authorList>
    </citation>
    <scope>NUCLEOTIDE SEQUENCE [LARGE SCALE GENOMIC DNA]</scope>
    <source>
        <strain evidence="2 3">AMNI-1</strain>
    </source>
</reference>
<dbReference type="GO" id="GO:0016747">
    <property type="term" value="F:acyltransferase activity, transferring groups other than amino-acyl groups"/>
    <property type="evidence" value="ECO:0007669"/>
    <property type="project" value="InterPro"/>
</dbReference>
<evidence type="ECO:0000313" key="3">
    <source>
        <dbReference type="Proteomes" id="UP000538292"/>
    </source>
</evidence>
<dbReference type="PANTHER" id="PTHR43328:SF1">
    <property type="entry name" value="N-ACETYLTRANSFERASE DOMAIN-CONTAINING PROTEIN"/>
    <property type="match status" value="1"/>
</dbReference>
<dbReference type="RefSeq" id="WP_181740406.1">
    <property type="nucleotide sequence ID" value="NZ_JACEOL010000033.1"/>
</dbReference>
<proteinExistence type="predicted"/>
<organism evidence="2 3">
    <name type="scientific">Thermoactinomyces mirandus</name>
    <dbReference type="NCBI Taxonomy" id="2756294"/>
    <lineage>
        <taxon>Bacteria</taxon>
        <taxon>Bacillati</taxon>
        <taxon>Bacillota</taxon>
        <taxon>Bacilli</taxon>
        <taxon>Bacillales</taxon>
        <taxon>Thermoactinomycetaceae</taxon>
        <taxon>Thermoactinomyces</taxon>
    </lineage>
</organism>
<dbReference type="PROSITE" id="PS51186">
    <property type="entry name" value="GNAT"/>
    <property type="match status" value="1"/>
</dbReference>
<dbReference type="Pfam" id="PF00583">
    <property type="entry name" value="Acetyltransf_1"/>
    <property type="match status" value="1"/>
</dbReference>
<accession>A0A7W1XT26</accession>